<evidence type="ECO:0000256" key="3">
    <source>
        <dbReference type="ARBA" id="ARBA00022771"/>
    </source>
</evidence>
<evidence type="ECO:0000256" key="1">
    <source>
        <dbReference type="ARBA" id="ARBA00004123"/>
    </source>
</evidence>
<dbReference type="InterPro" id="IPR013087">
    <property type="entry name" value="Znf_C2H2_type"/>
</dbReference>
<feature type="domain" description="C2H2-type" evidence="10">
    <location>
        <begin position="334"/>
        <end position="363"/>
    </location>
</feature>
<feature type="compositionally biased region" description="Low complexity" evidence="9">
    <location>
        <begin position="44"/>
        <end position="59"/>
    </location>
</feature>
<evidence type="ECO:0000256" key="4">
    <source>
        <dbReference type="ARBA" id="ARBA00022833"/>
    </source>
</evidence>
<feature type="domain" description="C2H2-type" evidence="10">
    <location>
        <begin position="161"/>
        <end position="189"/>
    </location>
</feature>
<organism evidence="11 12">
    <name type="scientific">Ophiocordyceps australis</name>
    <dbReference type="NCBI Taxonomy" id="1399860"/>
    <lineage>
        <taxon>Eukaryota</taxon>
        <taxon>Fungi</taxon>
        <taxon>Dikarya</taxon>
        <taxon>Ascomycota</taxon>
        <taxon>Pezizomycotina</taxon>
        <taxon>Sordariomycetes</taxon>
        <taxon>Hypocreomycetidae</taxon>
        <taxon>Hypocreales</taxon>
        <taxon>Ophiocordycipitaceae</taxon>
        <taxon>Ophiocordyceps</taxon>
    </lineage>
</organism>
<keyword evidence="5" id="KW-0805">Transcription regulation</keyword>
<dbReference type="InterPro" id="IPR036236">
    <property type="entry name" value="Znf_C2H2_sf"/>
</dbReference>
<accession>A0A2C5ZS47</accession>
<evidence type="ECO:0000259" key="10">
    <source>
        <dbReference type="PROSITE" id="PS50157"/>
    </source>
</evidence>
<dbReference type="GO" id="GO:0006357">
    <property type="term" value="P:regulation of transcription by RNA polymerase II"/>
    <property type="evidence" value="ECO:0007669"/>
    <property type="project" value="TreeGrafter"/>
</dbReference>
<dbReference type="AlphaFoldDB" id="A0A2C5ZS47"/>
<evidence type="ECO:0000256" key="9">
    <source>
        <dbReference type="SAM" id="MobiDB-lite"/>
    </source>
</evidence>
<feature type="region of interest" description="Disordered" evidence="9">
    <location>
        <begin position="1"/>
        <end position="62"/>
    </location>
</feature>
<dbReference type="SUPFAM" id="SSF57667">
    <property type="entry name" value="beta-beta-alpha zinc fingers"/>
    <property type="match status" value="4"/>
</dbReference>
<comment type="caution">
    <text evidence="11">The sequence shown here is derived from an EMBL/GenBank/DDBJ whole genome shotgun (WGS) entry which is preliminary data.</text>
</comment>
<dbReference type="Gene3D" id="3.30.160.60">
    <property type="entry name" value="Classic Zinc Finger"/>
    <property type="match status" value="6"/>
</dbReference>
<keyword evidence="4" id="KW-0862">Zinc</keyword>
<reference evidence="11 12" key="1">
    <citation type="submission" date="2017-06" db="EMBL/GenBank/DDBJ databases">
        <title>Ant-infecting Ophiocordyceps genomes reveal a high diversity of potential behavioral manipulation genes and a possible major role for enterotoxins.</title>
        <authorList>
            <person name="De Bekker C."/>
            <person name="Evans H.C."/>
            <person name="Brachmann A."/>
            <person name="Hughes D.P."/>
        </authorList>
    </citation>
    <scope>NUCLEOTIDE SEQUENCE [LARGE SCALE GENOMIC DNA]</scope>
    <source>
        <strain evidence="11 12">1348a</strain>
    </source>
</reference>
<feature type="domain" description="C2H2-type" evidence="10">
    <location>
        <begin position="131"/>
        <end position="160"/>
    </location>
</feature>
<keyword evidence="6" id="KW-0804">Transcription</keyword>
<name>A0A2C5ZS47_9HYPO</name>
<dbReference type="GO" id="GO:0008270">
    <property type="term" value="F:zinc ion binding"/>
    <property type="evidence" value="ECO:0007669"/>
    <property type="project" value="UniProtKB-KW"/>
</dbReference>
<evidence type="ECO:0000256" key="8">
    <source>
        <dbReference type="PROSITE-ProRule" id="PRU00042"/>
    </source>
</evidence>
<dbReference type="GO" id="GO:0005634">
    <property type="term" value="C:nucleus"/>
    <property type="evidence" value="ECO:0007669"/>
    <property type="project" value="UniProtKB-SubCell"/>
</dbReference>
<comment type="subcellular location">
    <subcellularLocation>
        <location evidence="1">Nucleus</location>
    </subcellularLocation>
</comment>
<dbReference type="PANTHER" id="PTHR46179">
    <property type="entry name" value="ZINC FINGER PROTEIN"/>
    <property type="match status" value="1"/>
</dbReference>
<dbReference type="Pfam" id="PF00096">
    <property type="entry name" value="zf-C2H2"/>
    <property type="match status" value="3"/>
</dbReference>
<feature type="domain" description="C2H2-type" evidence="10">
    <location>
        <begin position="100"/>
        <end position="130"/>
    </location>
</feature>
<dbReference type="OrthoDB" id="4748970at2759"/>
<evidence type="ECO:0000256" key="6">
    <source>
        <dbReference type="ARBA" id="ARBA00023163"/>
    </source>
</evidence>
<evidence type="ECO:0000313" key="12">
    <source>
        <dbReference type="Proteomes" id="UP000224854"/>
    </source>
</evidence>
<dbReference type="SMART" id="SM00355">
    <property type="entry name" value="ZnF_C2H2"/>
    <property type="match status" value="9"/>
</dbReference>
<protein>
    <recommendedName>
        <fullName evidence="10">C2H2-type domain-containing protein</fullName>
    </recommendedName>
</protein>
<dbReference type="InterPro" id="IPR051061">
    <property type="entry name" value="Zinc_finger_trans_reg"/>
</dbReference>
<keyword evidence="2" id="KW-0479">Metal-binding</keyword>
<keyword evidence="12" id="KW-1185">Reference proteome</keyword>
<keyword evidence="7" id="KW-0539">Nucleus</keyword>
<dbReference type="Proteomes" id="UP000224854">
    <property type="component" value="Unassembled WGS sequence"/>
</dbReference>
<dbReference type="PANTHER" id="PTHR46179:SF13">
    <property type="entry name" value="C2H2-TYPE DOMAIN-CONTAINING PROTEIN"/>
    <property type="match status" value="1"/>
</dbReference>
<evidence type="ECO:0000256" key="5">
    <source>
        <dbReference type="ARBA" id="ARBA00023015"/>
    </source>
</evidence>
<evidence type="ECO:0000256" key="2">
    <source>
        <dbReference type="ARBA" id="ARBA00022723"/>
    </source>
</evidence>
<evidence type="ECO:0000313" key="11">
    <source>
        <dbReference type="EMBL" id="PHH82672.1"/>
    </source>
</evidence>
<keyword evidence="3 8" id="KW-0863">Zinc-finger</keyword>
<evidence type="ECO:0000256" key="7">
    <source>
        <dbReference type="ARBA" id="ARBA00023242"/>
    </source>
</evidence>
<feature type="domain" description="C2H2-type" evidence="10">
    <location>
        <begin position="289"/>
        <end position="319"/>
    </location>
</feature>
<feature type="domain" description="C2H2-type" evidence="10">
    <location>
        <begin position="190"/>
        <end position="220"/>
    </location>
</feature>
<dbReference type="EMBL" id="NJEU01000047">
    <property type="protein sequence ID" value="PHH82672.1"/>
    <property type="molecule type" value="Genomic_DNA"/>
</dbReference>
<gene>
    <name evidence="11" type="ORF">CDD82_5212</name>
</gene>
<feature type="domain" description="C2H2-type" evidence="10">
    <location>
        <begin position="70"/>
        <end position="99"/>
    </location>
</feature>
<dbReference type="PROSITE" id="PS50157">
    <property type="entry name" value="ZINC_FINGER_C2H2_2"/>
    <property type="match status" value="7"/>
</dbReference>
<proteinExistence type="predicted"/>
<sequence>MEKHSATDQAIEALPWVSQRPEDDADLYTPDDNGSDQDSTPAQTPASTTDTSLTAATTPRPKFPSDLKTLACTWPGCSKTFNRPARLRDHLNSHTNSRPFKCPYSDCDKDYIEEKHLKQHVKAVHTHDRRYLCLRPGCGKTFLTGTRLRRHQAVHDGADRFRCPDCGQSFRKRETLHKHLRKDHLGVPTYECSEHGCSEAFNTKPALKRHQDRAHGEVKFWCAECEAATAEHGSPQRIGFTTQLLLEAHLRQEHQNCIFCDYASTSKYELQQHVETHHSGKTVAQRKIHICTHNGCDKRFTKKSNLSTHVRSVHQGLRFVCGQVHLSGPNFESWSNDQGCGATFKTKASLENHVRFHHLGHKRLRLSRPNLGPGTDTVDALSGFTTNAPRVDPNVASPFFKEPDHLLQIDSERLFFAQDANPSSWPDGRANNDMADDGIFAAQMEYGPAHDEWLDDEANILLLARNMSDESLYPQY</sequence>
<dbReference type="PROSITE" id="PS00028">
    <property type="entry name" value="ZINC_FINGER_C2H2_1"/>
    <property type="match status" value="6"/>
</dbReference>